<dbReference type="CDD" id="cd14066">
    <property type="entry name" value="STKc_IRAK"/>
    <property type="match status" value="1"/>
</dbReference>
<feature type="region of interest" description="Disordered" evidence="16">
    <location>
        <begin position="986"/>
        <end position="1018"/>
    </location>
</feature>
<comment type="similarity">
    <text evidence="3">Belongs to the RLP family.</text>
</comment>
<dbReference type="PANTHER" id="PTHR48056:SF29">
    <property type="entry name" value="RECEPTOR-LIKE PROTEIN KINASE HSL1"/>
    <property type="match status" value="1"/>
</dbReference>
<dbReference type="InterPro" id="IPR011009">
    <property type="entry name" value="Kinase-like_dom_sf"/>
</dbReference>
<gene>
    <name evidence="20" type="ORF">LTRI10_LOCUS7243</name>
</gene>
<protein>
    <recommendedName>
        <fullName evidence="19">Protein kinase domain-containing protein</fullName>
    </recommendedName>
</protein>
<name>A0AAV2CUK3_9ROSI</name>
<dbReference type="PROSITE" id="PS50011">
    <property type="entry name" value="PROTEIN_KINASE_DOM"/>
    <property type="match status" value="1"/>
</dbReference>
<keyword evidence="4" id="KW-0433">Leucine-rich repeat</keyword>
<dbReference type="GO" id="GO:0033612">
    <property type="term" value="F:receptor serine/threonine kinase binding"/>
    <property type="evidence" value="ECO:0007669"/>
    <property type="project" value="TreeGrafter"/>
</dbReference>
<dbReference type="Proteomes" id="UP001497516">
    <property type="component" value="Chromosome 10"/>
</dbReference>
<dbReference type="GO" id="GO:0004672">
    <property type="term" value="F:protein kinase activity"/>
    <property type="evidence" value="ECO:0007669"/>
    <property type="project" value="InterPro"/>
</dbReference>
<evidence type="ECO:0000256" key="15">
    <source>
        <dbReference type="PROSITE-ProRule" id="PRU10141"/>
    </source>
</evidence>
<sequence>MSRPSLSCLSLYLFTVSAFFIGHGTSQSQENTADDREILLRIKQYWQDPPQLSHWSSSGPSSPCTWPEVNCTVANSVMGLNFNSMNIPGTVPPFICDLKNLAVLDLYNNSIAGGFPRELYNCSMLQYLNLGQNYFVGPVPDDIDRLARLNHLDLSGNNFTSDIPAAIGRLKELRVLYLNQNQFNATFPLEIGLLSHLEELSLAHNGFLPSRLHFNFTQLKNLKVLWVSNANLIGEIAPTIGEMAALEYLDLSTNKLNGSIPDGLFRLKNLTVVYLYKNRLSGPIPQSVESLELTDVDVSDNNLSGLIPDDFGKLEKARILNLFFNNLGGEIPESIGRLPQLKEFSVFTNNLSGSIPADFGRYSMLEVLQVDSNRLAGQLPEHLCSNGKLDGVAAYDNFLSGELPASLGNCSTLRFLSIKNNSFSGELPAGLWTATNLETLIIGDNSFTGQLPDDMSWNLSRIEMSNNNFTGGIPIGVSNWSNMVFFSASNNSISGTIPPQLTSLPRLTNLMLDGNQLTGSLPSDIISWESLTTLNLRRNQLSGEIPDQIGNLLRLSELDLSENQLSGNIPPQISRLPLTSLNLSSNQLAGNIPRQFENGAYSYSFLNNPGLCSSNSDLNLSSCNSRPSQSSKRTATHILALVLSVSAIIVVVSVISSFLAIRKLRGKRVQDSAWEFTSFQKLNFTEEKILAGLTESNVIGMGGSGKVYRVAVDCQNDFVAVKRIWNDDDNKLAKEFMSEVETLSAIRHSNIVKLLCCISNGDSKLLVYEYMDNRSLDWWLHSGTMKRAALDWPKRLNIAIGAAQGLAYMHHDCVPSIIHRDVKSSNILLDSEFNAKIADFGLARMIMMNSSSSSSSSGEEAAATFSTVAGSFGYMAPEYGQTRRVNEKIDVYGFGVVLLELTTGRQANGGGGEEKMRTTKSLAEWAWGRVQEGKAIGNVLDEEVKEEGCYLDEMVSVFKLGILCTTALPSSRPSMKEVVQMLERWRREGSSRGKSGSERRVDESPLLRNSNGDSSLPV</sequence>
<dbReference type="InterPro" id="IPR008271">
    <property type="entry name" value="Ser/Thr_kinase_AS"/>
</dbReference>
<feature type="compositionally biased region" description="Basic and acidic residues" evidence="16">
    <location>
        <begin position="986"/>
        <end position="1005"/>
    </location>
</feature>
<comment type="subcellular location">
    <subcellularLocation>
        <location evidence="1">Membrane</location>
        <topology evidence="1">Single-pass type I membrane protein</topology>
    </subcellularLocation>
</comment>
<evidence type="ECO:0000256" key="14">
    <source>
        <dbReference type="ARBA" id="ARBA00023180"/>
    </source>
</evidence>
<dbReference type="Pfam" id="PF23598">
    <property type="entry name" value="LRR_14"/>
    <property type="match status" value="1"/>
</dbReference>
<feature type="chain" id="PRO_5043875413" description="Protein kinase domain-containing protein" evidence="18">
    <location>
        <begin position="19"/>
        <end position="1018"/>
    </location>
</feature>
<feature type="signal peptide" evidence="18">
    <location>
        <begin position="1"/>
        <end position="18"/>
    </location>
</feature>
<dbReference type="Pfam" id="PF08263">
    <property type="entry name" value="LRRNT_2"/>
    <property type="match status" value="1"/>
</dbReference>
<reference evidence="20 21" key="1">
    <citation type="submission" date="2024-04" db="EMBL/GenBank/DDBJ databases">
        <authorList>
            <person name="Fracassetti M."/>
        </authorList>
    </citation>
    <scope>NUCLEOTIDE SEQUENCE [LARGE SCALE GENOMIC DNA]</scope>
</reference>
<keyword evidence="7 18" id="KW-0732">Signal</keyword>
<dbReference type="InterPro" id="IPR000719">
    <property type="entry name" value="Prot_kinase_dom"/>
</dbReference>
<evidence type="ECO:0000256" key="18">
    <source>
        <dbReference type="SAM" id="SignalP"/>
    </source>
</evidence>
<dbReference type="Pfam" id="PF00069">
    <property type="entry name" value="Pkinase"/>
    <property type="match status" value="1"/>
</dbReference>
<dbReference type="Pfam" id="PF00560">
    <property type="entry name" value="LRR_1"/>
    <property type="match status" value="7"/>
</dbReference>
<dbReference type="GO" id="GO:0005524">
    <property type="term" value="F:ATP binding"/>
    <property type="evidence" value="ECO:0007669"/>
    <property type="project" value="UniProtKB-UniRule"/>
</dbReference>
<dbReference type="SUPFAM" id="SSF56112">
    <property type="entry name" value="Protein kinase-like (PK-like)"/>
    <property type="match status" value="1"/>
</dbReference>
<dbReference type="PROSITE" id="PS00107">
    <property type="entry name" value="PROTEIN_KINASE_ATP"/>
    <property type="match status" value="1"/>
</dbReference>
<keyword evidence="10" id="KW-0418">Kinase</keyword>
<dbReference type="FunFam" id="1.10.510.10:FF:000365">
    <property type="entry name" value="Leucine-rich repeat receptor-like serine/threonine-protein kinase At1g17230"/>
    <property type="match status" value="1"/>
</dbReference>
<evidence type="ECO:0000256" key="5">
    <source>
        <dbReference type="ARBA" id="ARBA00022679"/>
    </source>
</evidence>
<evidence type="ECO:0000256" key="2">
    <source>
        <dbReference type="ARBA" id="ARBA00008684"/>
    </source>
</evidence>
<evidence type="ECO:0000256" key="16">
    <source>
        <dbReference type="SAM" id="MobiDB-lite"/>
    </source>
</evidence>
<evidence type="ECO:0000256" key="1">
    <source>
        <dbReference type="ARBA" id="ARBA00004479"/>
    </source>
</evidence>
<accession>A0AAV2CUK3</accession>
<dbReference type="Gene3D" id="3.80.10.10">
    <property type="entry name" value="Ribonuclease Inhibitor"/>
    <property type="match status" value="5"/>
</dbReference>
<keyword evidence="8" id="KW-0677">Repeat</keyword>
<keyword evidence="13 17" id="KW-0472">Membrane</keyword>
<comment type="similarity">
    <text evidence="2">Belongs to the protein kinase superfamily. Ser/Thr protein kinase family.</text>
</comment>
<keyword evidence="5" id="KW-0808">Transferase</keyword>
<dbReference type="InterPro" id="IPR032675">
    <property type="entry name" value="LRR_dom_sf"/>
</dbReference>
<evidence type="ECO:0000256" key="10">
    <source>
        <dbReference type="ARBA" id="ARBA00022777"/>
    </source>
</evidence>
<dbReference type="InterPro" id="IPR013210">
    <property type="entry name" value="LRR_N_plant-typ"/>
</dbReference>
<keyword evidence="11 15" id="KW-0067">ATP-binding</keyword>
<evidence type="ECO:0000256" key="9">
    <source>
        <dbReference type="ARBA" id="ARBA00022741"/>
    </source>
</evidence>
<proteinExistence type="inferred from homology"/>
<evidence type="ECO:0000256" key="12">
    <source>
        <dbReference type="ARBA" id="ARBA00022989"/>
    </source>
</evidence>
<evidence type="ECO:0000256" key="11">
    <source>
        <dbReference type="ARBA" id="ARBA00022840"/>
    </source>
</evidence>
<dbReference type="Gene3D" id="1.10.510.10">
    <property type="entry name" value="Transferase(Phosphotransferase) domain 1"/>
    <property type="match status" value="1"/>
</dbReference>
<evidence type="ECO:0000256" key="6">
    <source>
        <dbReference type="ARBA" id="ARBA00022692"/>
    </source>
</evidence>
<dbReference type="SUPFAM" id="SSF52047">
    <property type="entry name" value="RNI-like"/>
    <property type="match status" value="1"/>
</dbReference>
<feature type="compositionally biased region" description="Polar residues" evidence="16">
    <location>
        <begin position="1007"/>
        <end position="1018"/>
    </location>
</feature>
<dbReference type="InterPro" id="IPR001611">
    <property type="entry name" value="Leu-rich_rpt"/>
</dbReference>
<dbReference type="PROSITE" id="PS00108">
    <property type="entry name" value="PROTEIN_KINASE_ST"/>
    <property type="match status" value="1"/>
</dbReference>
<dbReference type="SUPFAM" id="SSF52058">
    <property type="entry name" value="L domain-like"/>
    <property type="match status" value="1"/>
</dbReference>
<dbReference type="FunFam" id="3.80.10.10:FF:000111">
    <property type="entry name" value="LRR receptor-like serine/threonine-protein kinase ERECTA"/>
    <property type="match status" value="1"/>
</dbReference>
<dbReference type="AlphaFoldDB" id="A0AAV2CUK3"/>
<dbReference type="FunFam" id="3.80.10.10:FF:001670">
    <property type="entry name" value="Putative leucine-rich repeat receptor-like protein kinase family protein"/>
    <property type="match status" value="1"/>
</dbReference>
<keyword evidence="12 17" id="KW-1133">Transmembrane helix</keyword>
<dbReference type="PANTHER" id="PTHR48056">
    <property type="entry name" value="LRR RECEPTOR-LIKE SERINE/THREONINE-PROTEIN KINASE-RELATED"/>
    <property type="match status" value="1"/>
</dbReference>
<dbReference type="Gene3D" id="3.30.200.20">
    <property type="entry name" value="Phosphorylase Kinase, domain 1"/>
    <property type="match status" value="1"/>
</dbReference>
<evidence type="ECO:0000256" key="4">
    <source>
        <dbReference type="ARBA" id="ARBA00022614"/>
    </source>
</evidence>
<dbReference type="InterPro" id="IPR055414">
    <property type="entry name" value="LRR_R13L4/SHOC2-like"/>
</dbReference>
<evidence type="ECO:0000256" key="8">
    <source>
        <dbReference type="ARBA" id="ARBA00022737"/>
    </source>
</evidence>
<dbReference type="InterPro" id="IPR017441">
    <property type="entry name" value="Protein_kinase_ATP_BS"/>
</dbReference>
<evidence type="ECO:0000313" key="21">
    <source>
        <dbReference type="Proteomes" id="UP001497516"/>
    </source>
</evidence>
<organism evidence="20 21">
    <name type="scientific">Linum trigynum</name>
    <dbReference type="NCBI Taxonomy" id="586398"/>
    <lineage>
        <taxon>Eukaryota</taxon>
        <taxon>Viridiplantae</taxon>
        <taxon>Streptophyta</taxon>
        <taxon>Embryophyta</taxon>
        <taxon>Tracheophyta</taxon>
        <taxon>Spermatophyta</taxon>
        <taxon>Magnoliopsida</taxon>
        <taxon>eudicotyledons</taxon>
        <taxon>Gunneridae</taxon>
        <taxon>Pentapetalae</taxon>
        <taxon>rosids</taxon>
        <taxon>fabids</taxon>
        <taxon>Malpighiales</taxon>
        <taxon>Linaceae</taxon>
        <taxon>Linum</taxon>
    </lineage>
</organism>
<dbReference type="SMART" id="SM00369">
    <property type="entry name" value="LRR_TYP"/>
    <property type="match status" value="6"/>
</dbReference>
<dbReference type="SMART" id="SM00220">
    <property type="entry name" value="S_TKc"/>
    <property type="match status" value="1"/>
</dbReference>
<evidence type="ECO:0000256" key="17">
    <source>
        <dbReference type="SAM" id="Phobius"/>
    </source>
</evidence>
<dbReference type="InterPro" id="IPR050647">
    <property type="entry name" value="Plant_LRR-RLKs"/>
</dbReference>
<dbReference type="InterPro" id="IPR003591">
    <property type="entry name" value="Leu-rich_rpt_typical-subtyp"/>
</dbReference>
<keyword evidence="6 17" id="KW-0812">Transmembrane</keyword>
<dbReference type="EMBL" id="OZ034814">
    <property type="protein sequence ID" value="CAL1359774.1"/>
    <property type="molecule type" value="Genomic_DNA"/>
</dbReference>
<evidence type="ECO:0000256" key="3">
    <source>
        <dbReference type="ARBA" id="ARBA00009592"/>
    </source>
</evidence>
<feature type="binding site" evidence="15">
    <location>
        <position position="722"/>
    </location>
    <ligand>
        <name>ATP</name>
        <dbReference type="ChEBI" id="CHEBI:30616"/>
    </ligand>
</feature>
<dbReference type="PRINTS" id="PR00019">
    <property type="entry name" value="LEURICHRPT"/>
</dbReference>
<keyword evidence="9 15" id="KW-0547">Nucleotide-binding</keyword>
<feature type="transmembrane region" description="Helical" evidence="17">
    <location>
        <begin position="638"/>
        <end position="661"/>
    </location>
</feature>
<dbReference type="FunFam" id="3.80.10.10:FF:000077">
    <property type="entry name" value="LRR receptor-like serine/threonine-protein kinase ERL1"/>
    <property type="match status" value="1"/>
</dbReference>
<keyword evidence="21" id="KW-1185">Reference proteome</keyword>
<evidence type="ECO:0000259" key="19">
    <source>
        <dbReference type="PROSITE" id="PS50011"/>
    </source>
</evidence>
<dbReference type="GO" id="GO:0016020">
    <property type="term" value="C:membrane"/>
    <property type="evidence" value="ECO:0007669"/>
    <property type="project" value="UniProtKB-SubCell"/>
</dbReference>
<evidence type="ECO:0000256" key="13">
    <source>
        <dbReference type="ARBA" id="ARBA00023136"/>
    </source>
</evidence>
<keyword evidence="14" id="KW-0325">Glycoprotein</keyword>
<evidence type="ECO:0000256" key="7">
    <source>
        <dbReference type="ARBA" id="ARBA00022729"/>
    </source>
</evidence>
<feature type="domain" description="Protein kinase" evidence="19">
    <location>
        <begin position="693"/>
        <end position="986"/>
    </location>
</feature>
<evidence type="ECO:0000313" key="20">
    <source>
        <dbReference type="EMBL" id="CAL1359774.1"/>
    </source>
</evidence>
<dbReference type="FunFam" id="3.80.10.10:FF:001519">
    <property type="entry name" value="Highly similar to receptor-like protein kinase"/>
    <property type="match status" value="1"/>
</dbReference>